<dbReference type="SMART" id="SM00181">
    <property type="entry name" value="EGF"/>
    <property type="match status" value="7"/>
</dbReference>
<dbReference type="Gene3D" id="2.170.300.10">
    <property type="entry name" value="Tie2 ligand-binding domain superfamily"/>
    <property type="match status" value="4"/>
</dbReference>
<dbReference type="SUPFAM" id="SSF57845">
    <property type="entry name" value="B-box zinc-binding domain"/>
    <property type="match status" value="1"/>
</dbReference>
<dbReference type="Gene3D" id="2.60.120.260">
    <property type="entry name" value="Galactose-binding domain-like"/>
    <property type="match status" value="1"/>
</dbReference>
<dbReference type="InterPro" id="IPR000742">
    <property type="entry name" value="EGF"/>
</dbReference>
<dbReference type="InterPro" id="IPR000315">
    <property type="entry name" value="Znf_B-box"/>
</dbReference>
<dbReference type="AlphaFoldDB" id="A0A8S3V3W2"/>
<dbReference type="GO" id="GO:0008270">
    <property type="term" value="F:zinc ion binding"/>
    <property type="evidence" value="ECO:0007669"/>
    <property type="project" value="UniProtKB-KW"/>
</dbReference>
<organism evidence="6 7">
    <name type="scientific">Mytilus edulis</name>
    <name type="common">Blue mussel</name>
    <dbReference type="NCBI Taxonomy" id="6550"/>
    <lineage>
        <taxon>Eukaryota</taxon>
        <taxon>Metazoa</taxon>
        <taxon>Spiralia</taxon>
        <taxon>Lophotrochozoa</taxon>
        <taxon>Mollusca</taxon>
        <taxon>Bivalvia</taxon>
        <taxon>Autobranchia</taxon>
        <taxon>Pteriomorphia</taxon>
        <taxon>Mytilida</taxon>
        <taxon>Mytiloidea</taxon>
        <taxon>Mytilidae</taxon>
        <taxon>Mytilinae</taxon>
        <taxon>Mytilus</taxon>
    </lineage>
</organism>
<dbReference type="InterPro" id="IPR000242">
    <property type="entry name" value="PTP_cat"/>
</dbReference>
<dbReference type="Pfam" id="PF00643">
    <property type="entry name" value="zf-B_box"/>
    <property type="match status" value="1"/>
</dbReference>
<dbReference type="SUPFAM" id="SSF52799">
    <property type="entry name" value="(Phosphotyrosine protein) phosphatases II"/>
    <property type="match status" value="1"/>
</dbReference>
<dbReference type="Pfam" id="PF00102">
    <property type="entry name" value="Y_phosphatase"/>
    <property type="match status" value="2"/>
</dbReference>
<feature type="domain" description="Tyrosine specific protein phosphatases" evidence="4">
    <location>
        <begin position="727"/>
        <end position="775"/>
    </location>
</feature>
<evidence type="ECO:0000259" key="3">
    <source>
        <dbReference type="PROSITE" id="PS50055"/>
    </source>
</evidence>
<dbReference type="InterPro" id="IPR029021">
    <property type="entry name" value="Prot-tyrosine_phosphatase-like"/>
</dbReference>
<dbReference type="Gene3D" id="3.30.160.60">
    <property type="entry name" value="Classic Zinc Finger"/>
    <property type="match status" value="1"/>
</dbReference>
<evidence type="ECO:0000256" key="1">
    <source>
        <dbReference type="ARBA" id="ARBA00022536"/>
    </source>
</evidence>
<dbReference type="OrthoDB" id="6043889at2759"/>
<dbReference type="InterPro" id="IPR042635">
    <property type="entry name" value="MEGF10/SREC1/2-like"/>
</dbReference>
<keyword evidence="1" id="KW-0245">EGF-like domain</keyword>
<protein>
    <submittedName>
        <fullName evidence="6">Uncharacterized protein</fullName>
    </submittedName>
</protein>
<feature type="domain" description="Tyrosine-protein phosphatase" evidence="3">
    <location>
        <begin position="624"/>
        <end position="714"/>
    </location>
</feature>
<dbReference type="PROSITE" id="PS50119">
    <property type="entry name" value="ZF_BBOX"/>
    <property type="match status" value="1"/>
</dbReference>
<dbReference type="SMART" id="SM00194">
    <property type="entry name" value="PTPc"/>
    <property type="match status" value="1"/>
</dbReference>
<dbReference type="PROSITE" id="PS50056">
    <property type="entry name" value="TYR_PHOSPHATASE_2"/>
    <property type="match status" value="1"/>
</dbReference>
<dbReference type="PANTHER" id="PTHR24043:SF8">
    <property type="entry name" value="EGF-LIKE DOMAIN-CONTAINING PROTEIN"/>
    <property type="match status" value="1"/>
</dbReference>
<dbReference type="Gene3D" id="3.90.190.10">
    <property type="entry name" value="Protein tyrosine phosphatase superfamily"/>
    <property type="match status" value="2"/>
</dbReference>
<evidence type="ECO:0000256" key="2">
    <source>
        <dbReference type="PROSITE-ProRule" id="PRU00024"/>
    </source>
</evidence>
<proteinExistence type="predicted"/>
<keyword evidence="2" id="KW-0863">Zinc-finger</keyword>
<evidence type="ECO:0000259" key="5">
    <source>
        <dbReference type="PROSITE" id="PS50119"/>
    </source>
</evidence>
<dbReference type="Proteomes" id="UP000683360">
    <property type="component" value="Unassembled WGS sequence"/>
</dbReference>
<keyword evidence="2" id="KW-0479">Metal-binding</keyword>
<dbReference type="InterPro" id="IPR000387">
    <property type="entry name" value="Tyr_Pase_dom"/>
</dbReference>
<keyword evidence="7" id="KW-1185">Reference proteome</keyword>
<dbReference type="PROSITE" id="PS50055">
    <property type="entry name" value="TYR_PHOSPHATASE_PTP"/>
    <property type="match status" value="1"/>
</dbReference>
<dbReference type="GO" id="GO:0004725">
    <property type="term" value="F:protein tyrosine phosphatase activity"/>
    <property type="evidence" value="ECO:0007669"/>
    <property type="project" value="InterPro"/>
</dbReference>
<accession>A0A8S3V3W2</accession>
<gene>
    <name evidence="6" type="ORF">MEDL_60343</name>
</gene>
<keyword evidence="2" id="KW-0862">Zinc</keyword>
<comment type="caution">
    <text evidence="6">The sequence shown here is derived from an EMBL/GenBank/DDBJ whole genome shotgun (WGS) entry which is preliminary data.</text>
</comment>
<dbReference type="InterPro" id="IPR003595">
    <property type="entry name" value="Tyr_Pase_cat"/>
</dbReference>
<evidence type="ECO:0000313" key="7">
    <source>
        <dbReference type="Proteomes" id="UP000683360"/>
    </source>
</evidence>
<name>A0A8S3V3W2_MYTED</name>
<evidence type="ECO:0000313" key="6">
    <source>
        <dbReference type="EMBL" id="CAG2248480.1"/>
    </source>
</evidence>
<evidence type="ECO:0000259" key="4">
    <source>
        <dbReference type="PROSITE" id="PS50056"/>
    </source>
</evidence>
<sequence>MIVFSVAMSLQIPLKVPGFCLTANSPDKKEDLTVSETDRLNGYYLYIANSYSQTHPISGYLCYHDPLSLPNPDSIQYKVCNMTGRYVEFYNYRQSGEAFAELCEVEVYGCYVGRYGPRCESFCPANCNDLTCSIWDGSCTSCKAGFIGKHCDQILACPSGYYGDKCEKQCGSCEYSNCDKLNGKCQYGCSDGWLGQKCDQGCSDSTYGKDCQFKCHCRNGNTCNNVNGQCPNGLCDPGWKSNTCSQTCNHGTYGMNCGNTCDTCDNSYCDQFNGSCKYGCNDGWTGSQCKTSCSDSTFGKNCKFECHCLNGNTCNNVNGQCPGGLCDPGWESKTCNQSCGSGTFGNNCLQTCSNCLTDKCNPLNGICVPNGICESGWRGPGCNLTCGIGYYGINCSMVCSHCINETCDPLRGICKNVGSCNAGYQGLKCNEACTSPLFGNNCKQTCHCVNGTLCNNVNGVCELESCDRGWMGTSCVQSCSSGQFGYNCGEICTGCLDEDCEPISGNCTKNGCRNGYTGYRCHLRGYSNETFETPQYAQVEKENQMSFKGLDDYREDSVELGNKSKINNMHANGTISDNLYRNTELEDTANVYSNTEANNAFSEYNIAVGNLPSIANIKRKNNAFKKEYSMLPKGSNFKHSEGEREENRQKNRFLTTFAYDHSRVTLEIYDNSTDYINANYIKNYSKDKAYIATQEKCEQYWPESTYKQLVIGKFTLKMLVEKGNTRAGIGRTGTFLALDALYEHGKTTGFVNIMEYTHMMRQDRMNMIQTVESCFSRCRRRQCGSKKTPICNQHQEKFTFYCNTCTSLICNMCLPIAHKKHDFCLIDEAASKTRPCLDVKVKAAEGNISRAKQQIISSRLTLKNFEDETNKVKGDIVERVAVVINVLDATTDTYLKSVEEHRLKEIKKINQEIMKIEKETEKGVEVLDKMKSSIDRQNNIILMEAFSELTNTLKSVSLVSMGTELPARVQFFPCSAEPNAHHLIGNLNFVNPNEYLVETDPENLRFIPEVEVCQQYDYD</sequence>
<feature type="domain" description="B box-type" evidence="5">
    <location>
        <begin position="786"/>
        <end position="826"/>
    </location>
</feature>
<dbReference type="PANTHER" id="PTHR24043">
    <property type="entry name" value="SCAVENGER RECEPTOR CLASS F"/>
    <property type="match status" value="1"/>
</dbReference>
<dbReference type="EMBL" id="CAJPWZ010002942">
    <property type="protein sequence ID" value="CAG2248480.1"/>
    <property type="molecule type" value="Genomic_DNA"/>
</dbReference>
<dbReference type="SMART" id="SM00404">
    <property type="entry name" value="PTPc_motif"/>
    <property type="match status" value="1"/>
</dbReference>
<reference evidence="6" key="1">
    <citation type="submission" date="2021-03" db="EMBL/GenBank/DDBJ databases">
        <authorList>
            <person name="Bekaert M."/>
        </authorList>
    </citation>
    <scope>NUCLEOTIDE SEQUENCE</scope>
</reference>
<dbReference type="SMART" id="SM00336">
    <property type="entry name" value="BBOX"/>
    <property type="match status" value="1"/>
</dbReference>
<dbReference type="GO" id="GO:0005044">
    <property type="term" value="F:scavenger receptor activity"/>
    <property type="evidence" value="ECO:0007669"/>
    <property type="project" value="InterPro"/>
</dbReference>